<sequence>MSTFQKRELSTCGGTEPTPPRAAVCFTTSAMTRRAADWLARLGGCRPLGILSDHGEDVIWQCEAENVDLLLLETDFSPAAEDTKDVSARCDIAIEVRRRLPECKVYLACEDGCLEKLPALDKAVELALIGGYCVGSITPQQMRTWLNEAAEAMHRRESRRDWTCRQDVLSDE</sequence>
<gene>
    <name evidence="1" type="ORF">H8Z83_08840</name>
</gene>
<evidence type="ECO:0000313" key="1">
    <source>
        <dbReference type="EMBL" id="MBC5770424.1"/>
    </source>
</evidence>
<keyword evidence="2" id="KW-1185">Reference proteome</keyword>
<accession>A0A923MJ43</accession>
<proteinExistence type="predicted"/>
<evidence type="ECO:0000313" key="2">
    <source>
        <dbReference type="Proteomes" id="UP000620327"/>
    </source>
</evidence>
<name>A0A923MJ43_9FIRM</name>
<protein>
    <submittedName>
        <fullName evidence="1">Uncharacterized protein</fullName>
    </submittedName>
</protein>
<dbReference type="Proteomes" id="UP000620327">
    <property type="component" value="Unassembled WGS sequence"/>
</dbReference>
<reference evidence="1" key="1">
    <citation type="submission" date="2020-08" db="EMBL/GenBank/DDBJ databases">
        <title>Genome public.</title>
        <authorList>
            <person name="Liu C."/>
            <person name="Sun Q."/>
        </authorList>
    </citation>
    <scope>NUCLEOTIDE SEQUENCE</scope>
    <source>
        <strain evidence="1">BX15</strain>
    </source>
</reference>
<comment type="caution">
    <text evidence="1">The sequence shown here is derived from an EMBL/GenBank/DDBJ whole genome shotgun (WGS) entry which is preliminary data.</text>
</comment>
<dbReference type="EMBL" id="JACOQI010000007">
    <property type="protein sequence ID" value="MBC5770424.1"/>
    <property type="molecule type" value="Genomic_DNA"/>
</dbReference>
<dbReference type="AlphaFoldDB" id="A0A923MJ43"/>
<dbReference type="RefSeq" id="WP_187014676.1">
    <property type="nucleotide sequence ID" value="NZ_JACOQI010000007.1"/>
</dbReference>
<organism evidence="1 2">
    <name type="scientific">Dysosmobacter segnis</name>
    <dbReference type="NCBI Taxonomy" id="2763042"/>
    <lineage>
        <taxon>Bacteria</taxon>
        <taxon>Bacillati</taxon>
        <taxon>Bacillota</taxon>
        <taxon>Clostridia</taxon>
        <taxon>Eubacteriales</taxon>
        <taxon>Oscillospiraceae</taxon>
        <taxon>Dysosmobacter</taxon>
    </lineage>
</organism>